<dbReference type="RefSeq" id="WP_203906731.1">
    <property type="nucleotide sequence ID" value="NZ_BONY01000004.1"/>
</dbReference>
<dbReference type="EMBL" id="BONY01000004">
    <property type="protein sequence ID" value="GIH02791.1"/>
    <property type="molecule type" value="Genomic_DNA"/>
</dbReference>
<dbReference type="InterPro" id="IPR029058">
    <property type="entry name" value="AB_hydrolase_fold"/>
</dbReference>
<keyword evidence="1" id="KW-0732">Signal</keyword>
<evidence type="ECO:0000256" key="1">
    <source>
        <dbReference type="SAM" id="SignalP"/>
    </source>
</evidence>
<dbReference type="Proteomes" id="UP000612899">
    <property type="component" value="Unassembled WGS sequence"/>
</dbReference>
<dbReference type="PROSITE" id="PS51318">
    <property type="entry name" value="TAT"/>
    <property type="match status" value="1"/>
</dbReference>
<dbReference type="InterPro" id="IPR006311">
    <property type="entry name" value="TAT_signal"/>
</dbReference>
<accession>A0A8J3Q354</accession>
<feature type="chain" id="PRO_5038954173" evidence="1">
    <location>
        <begin position="39"/>
        <end position="281"/>
    </location>
</feature>
<dbReference type="AlphaFoldDB" id="A0A8J3Q354"/>
<evidence type="ECO:0000313" key="3">
    <source>
        <dbReference type="EMBL" id="GIH02791.1"/>
    </source>
</evidence>
<reference evidence="3" key="1">
    <citation type="submission" date="2021-01" db="EMBL/GenBank/DDBJ databases">
        <title>Whole genome shotgun sequence of Rhizocola hellebori NBRC 109834.</title>
        <authorList>
            <person name="Komaki H."/>
            <person name="Tamura T."/>
        </authorList>
    </citation>
    <scope>NUCLEOTIDE SEQUENCE</scope>
    <source>
        <strain evidence="3">NBRC 109834</strain>
    </source>
</reference>
<protein>
    <submittedName>
        <fullName evidence="3">Alpha/beta hydrolase</fullName>
    </submittedName>
</protein>
<dbReference type="GO" id="GO:0016787">
    <property type="term" value="F:hydrolase activity"/>
    <property type="evidence" value="ECO:0007669"/>
    <property type="project" value="UniProtKB-KW"/>
</dbReference>
<feature type="domain" description="AB hydrolase-1" evidence="2">
    <location>
        <begin position="52"/>
        <end position="272"/>
    </location>
</feature>
<dbReference type="Pfam" id="PF12697">
    <property type="entry name" value="Abhydrolase_6"/>
    <property type="match status" value="1"/>
</dbReference>
<evidence type="ECO:0000259" key="2">
    <source>
        <dbReference type="Pfam" id="PF12697"/>
    </source>
</evidence>
<dbReference type="PANTHER" id="PTHR37017">
    <property type="entry name" value="AB HYDROLASE-1 DOMAIN-CONTAINING PROTEIN-RELATED"/>
    <property type="match status" value="1"/>
</dbReference>
<dbReference type="InterPro" id="IPR000073">
    <property type="entry name" value="AB_hydrolase_1"/>
</dbReference>
<feature type="signal peptide" evidence="1">
    <location>
        <begin position="1"/>
        <end position="38"/>
    </location>
</feature>
<comment type="caution">
    <text evidence="3">The sequence shown here is derived from an EMBL/GenBank/DDBJ whole genome shotgun (WGS) entry which is preliminary data.</text>
</comment>
<dbReference type="PANTHER" id="PTHR37017:SF11">
    <property type="entry name" value="ESTERASE_LIPASE_THIOESTERASE DOMAIN-CONTAINING PROTEIN"/>
    <property type="match status" value="1"/>
</dbReference>
<dbReference type="SUPFAM" id="SSF53474">
    <property type="entry name" value="alpha/beta-Hydrolases"/>
    <property type="match status" value="1"/>
</dbReference>
<proteinExistence type="predicted"/>
<gene>
    <name evidence="3" type="ORF">Rhe02_08580</name>
</gene>
<organism evidence="3 4">
    <name type="scientific">Rhizocola hellebori</name>
    <dbReference type="NCBI Taxonomy" id="1392758"/>
    <lineage>
        <taxon>Bacteria</taxon>
        <taxon>Bacillati</taxon>
        <taxon>Actinomycetota</taxon>
        <taxon>Actinomycetes</taxon>
        <taxon>Micromonosporales</taxon>
        <taxon>Micromonosporaceae</taxon>
        <taxon>Rhizocola</taxon>
    </lineage>
</organism>
<dbReference type="Gene3D" id="3.40.50.1820">
    <property type="entry name" value="alpha/beta hydrolase"/>
    <property type="match status" value="1"/>
</dbReference>
<name>A0A8J3Q354_9ACTN</name>
<dbReference type="InterPro" id="IPR052897">
    <property type="entry name" value="Sec-Metab_Biosynth_Hydrolase"/>
</dbReference>
<evidence type="ECO:0000313" key="4">
    <source>
        <dbReference type="Proteomes" id="UP000612899"/>
    </source>
</evidence>
<keyword evidence="3" id="KW-0378">Hydrolase</keyword>
<keyword evidence="4" id="KW-1185">Reference proteome</keyword>
<sequence length="281" mass="29522">MAHHTSRGEYRRRTLLTGALGATAAVLTPTLFTSAASASVAPTSTAQARPTVVLVHGAFADASGWGDVIQALRRDGYPVLAPANPIRGVASDSAYLASILHTITGPIVLVGHSYGGVVITNAATGNPNVKALVYIAAFAPDEGETVFGLQTMFPGSKLSEAALDFRPYSLPGGAAGVDGYVKKDAFREVFAGDLPRATTDLMWATQRPGDTNTLQQVSGPPAWKTIPSHYLVARNDNLIPAAAQRFMATRAGARTVEVNASHVAMMSRPDLTTDLIRRAAR</sequence>